<feature type="compositionally biased region" description="Basic and acidic residues" evidence="1">
    <location>
        <begin position="56"/>
        <end position="67"/>
    </location>
</feature>
<comment type="caution">
    <text evidence="3">The sequence shown here is derived from an EMBL/GenBank/DDBJ whole genome shotgun (WGS) entry which is preliminary data.</text>
</comment>
<feature type="region of interest" description="Disordered" evidence="1">
    <location>
        <begin position="257"/>
        <end position="409"/>
    </location>
</feature>
<accession>A0A4V5N942</accession>
<dbReference type="EMBL" id="NAJP01000009">
    <property type="protein sequence ID" value="TKA46179.1"/>
    <property type="molecule type" value="Genomic_DNA"/>
</dbReference>
<name>A0A4V5N942_9PEZI</name>
<feature type="compositionally biased region" description="Basic and acidic residues" evidence="1">
    <location>
        <begin position="257"/>
        <end position="270"/>
    </location>
</feature>
<evidence type="ECO:0000259" key="2">
    <source>
        <dbReference type="Pfam" id="PF22980"/>
    </source>
</evidence>
<evidence type="ECO:0000313" key="3">
    <source>
        <dbReference type="EMBL" id="TKA46179.1"/>
    </source>
</evidence>
<feature type="domain" description="Myb-like DNA-binding" evidence="2">
    <location>
        <begin position="13"/>
        <end position="57"/>
    </location>
</feature>
<protein>
    <recommendedName>
        <fullName evidence="2">Myb-like DNA-binding domain-containing protein</fullName>
    </recommendedName>
</protein>
<feature type="region of interest" description="Disordered" evidence="1">
    <location>
        <begin position="56"/>
        <end position="184"/>
    </location>
</feature>
<dbReference type="InterPro" id="IPR054505">
    <property type="entry name" value="Myb_DNA-bind_8"/>
</dbReference>
<dbReference type="Pfam" id="PF22980">
    <property type="entry name" value="Myb_DNA-bind_8"/>
    <property type="match status" value="1"/>
</dbReference>
<feature type="compositionally biased region" description="Low complexity" evidence="1">
    <location>
        <begin position="326"/>
        <end position="336"/>
    </location>
</feature>
<dbReference type="AlphaFoldDB" id="A0A4V5N942"/>
<gene>
    <name evidence="3" type="ORF">B0A54_02986</name>
</gene>
<dbReference type="OrthoDB" id="3903267at2759"/>
<reference evidence="3 4" key="1">
    <citation type="submission" date="2017-03" db="EMBL/GenBank/DDBJ databases">
        <title>Genomes of endolithic fungi from Antarctica.</title>
        <authorList>
            <person name="Coleine C."/>
            <person name="Masonjones S."/>
            <person name="Stajich J.E."/>
        </authorList>
    </citation>
    <scope>NUCLEOTIDE SEQUENCE [LARGE SCALE GENOMIC DNA]</scope>
    <source>
        <strain evidence="3 4">CCFEE 5311</strain>
    </source>
</reference>
<dbReference type="STRING" id="329885.A0A4V5N942"/>
<dbReference type="Proteomes" id="UP000310066">
    <property type="component" value="Unassembled WGS sequence"/>
</dbReference>
<feature type="compositionally biased region" description="Basic and acidic residues" evidence="1">
    <location>
        <begin position="747"/>
        <end position="759"/>
    </location>
</feature>
<sequence length="780" mass="84676">MAKESAPAVTDEGFFMAIIEQLGGTNAIDWQVVADKSNIVSKGAASKRWYRLKLKHGQEASGKDKVNSDAVANASGTAVADEEEEAPKRKKQPAKKSNARKRKAADQEDEDGSEAGQRRVKAEKVEADDGVWQRFDCTDTDSPSPEELELSPEDSPEFNLEASPEGDEYIPQTEKPKRKSAAGRELVRWDREEADKDQLVLLCVDHICGTQGIVIPWDKVAEHFGELMGKQNISGEAIKQHLSKVYKSRTDRDLAVPPKMERNQRRKALDLVEDAGGPPPQTRGRGKRGTANNARDDEEQVDATPVKRPGSGLLYIKPPKAKNVKVKAVTAKTPARGGRRKKGDGNDDATSMVDIKDGDEDGDLGKEKKQAAVSRGSKRGRNKSSVFANEPDNDMGMEVPTPTKKPKINLRTSQVKNYREPTEHDGAEATPNFNGLAGLGQQQYRRLNGTIPSYAELTFADSSQGSSLYTQAMPSGTSIFDTPSKNVGGHGTPQSKRLSSLTPFQAGLTFADLSQGRSLYTQALPSGTSLFDGPFQTYSQVTTPGYSYHQSGNTTPYAQSDSRIYNGMGGFKFAGLPPPQMRAYNGYEYLPAASMSRGYTGMMDSDNSLGSGAAGINHTYQAQVSDAMHAVADSRMNNSLAGAEEPRRDSFQHDQAAVNKTDKDLQLPHNGHLHLHTRFEGPGDVFNTSGMTVTPTSISPAETGMTPAMAQTGFMPLAPLHEDSLDSFDSGYNGYNGFEAPGNITSEGDHSGQDVDYTPHSDGQQFPFGYDSFDPPLDFE</sequence>
<evidence type="ECO:0000313" key="4">
    <source>
        <dbReference type="Proteomes" id="UP000310066"/>
    </source>
</evidence>
<feature type="compositionally biased region" description="Basic residues" evidence="1">
    <location>
        <begin position="88"/>
        <end position="103"/>
    </location>
</feature>
<feature type="compositionally biased region" description="Basic and acidic residues" evidence="1">
    <location>
        <begin position="116"/>
        <end position="127"/>
    </location>
</feature>
<evidence type="ECO:0000256" key="1">
    <source>
        <dbReference type="SAM" id="MobiDB-lite"/>
    </source>
</evidence>
<proteinExistence type="predicted"/>
<feature type="compositionally biased region" description="Acidic residues" evidence="1">
    <location>
        <begin position="144"/>
        <end position="156"/>
    </location>
</feature>
<organism evidence="3 4">
    <name type="scientific">Friedmanniomyces endolithicus</name>
    <dbReference type="NCBI Taxonomy" id="329885"/>
    <lineage>
        <taxon>Eukaryota</taxon>
        <taxon>Fungi</taxon>
        <taxon>Dikarya</taxon>
        <taxon>Ascomycota</taxon>
        <taxon>Pezizomycotina</taxon>
        <taxon>Dothideomycetes</taxon>
        <taxon>Dothideomycetidae</taxon>
        <taxon>Mycosphaerellales</taxon>
        <taxon>Teratosphaeriaceae</taxon>
        <taxon>Friedmanniomyces</taxon>
    </lineage>
</organism>
<feature type="region of interest" description="Disordered" evidence="1">
    <location>
        <begin position="739"/>
        <end position="780"/>
    </location>
</feature>